<evidence type="ECO:0000259" key="7">
    <source>
        <dbReference type="Pfam" id="PF25917"/>
    </source>
</evidence>
<dbReference type="NCBIfam" id="TIGR01730">
    <property type="entry name" value="RND_mfp"/>
    <property type="match status" value="1"/>
</dbReference>
<keyword evidence="3" id="KW-0813">Transport</keyword>
<feature type="domain" description="Multidrug resistance protein MdtA-like beta-barrel" evidence="8">
    <location>
        <begin position="222"/>
        <end position="312"/>
    </location>
</feature>
<dbReference type="Gene3D" id="2.40.420.20">
    <property type="match status" value="1"/>
</dbReference>
<evidence type="ECO:0000259" key="8">
    <source>
        <dbReference type="Pfam" id="PF25944"/>
    </source>
</evidence>
<dbReference type="GO" id="GO:1990281">
    <property type="term" value="C:efflux pump complex"/>
    <property type="evidence" value="ECO:0007669"/>
    <property type="project" value="TreeGrafter"/>
</dbReference>
<protein>
    <submittedName>
        <fullName evidence="10">Efflux transporter periplasmic adaptor subunit</fullName>
    </submittedName>
</protein>
<proteinExistence type="inferred from homology"/>
<dbReference type="SUPFAM" id="SSF111369">
    <property type="entry name" value="HlyD-like secretion proteins"/>
    <property type="match status" value="1"/>
</dbReference>
<keyword evidence="6" id="KW-0472">Membrane</keyword>
<dbReference type="InterPro" id="IPR030190">
    <property type="entry name" value="MacA_alpha-hairpin_sf"/>
</dbReference>
<evidence type="ECO:0000256" key="6">
    <source>
        <dbReference type="SAM" id="Phobius"/>
    </source>
</evidence>
<feature type="transmembrane region" description="Helical" evidence="6">
    <location>
        <begin position="7"/>
        <end position="27"/>
    </location>
</feature>
<dbReference type="PANTHER" id="PTHR30469">
    <property type="entry name" value="MULTIDRUG RESISTANCE PROTEIN MDTA"/>
    <property type="match status" value="1"/>
</dbReference>
<evidence type="ECO:0000256" key="4">
    <source>
        <dbReference type="ARBA" id="ARBA00023054"/>
    </source>
</evidence>
<comment type="subcellular location">
    <subcellularLocation>
        <location evidence="1">Cell membrane</location>
    </subcellularLocation>
</comment>
<sequence length="388" mass="42559">MKLTLRKFTGIIICVLLIVITVIWFFLQQRAVPAALITAPVRTGNIENTVLAAGKLDAIERVNVGAQVTGQVKDLKVKTGDRVTKDQLIADIDDLQQKNNLRIAEAELDQAKADKIAKDAQLRQAELKFKRQRNMLRDDSGSREEFESAETTLATTRADILSLQSRIVKAQIEVDKKKLELSYTRVTAPMDGMVIAVVTRQGQTVNAEQSAPTIVKIAQLDTMTVHTQISEADITRVYPGQKAWFTIFSEPDHRYEAILRMVEPAPDSVLKEDNSNSGGTPGNASVYYSALLDVPNPENRLRIAMTAQVSLLISEAKNVLLIPAAAVTTTADNRQEVLVINASGMPEPREIATGITNNIDIQILSGLREGEEVVIPQTVIPQTGDSNL</sequence>
<organism evidence="10 11">
    <name type="scientific">Morganella psychrotolerans</name>
    <dbReference type="NCBI Taxonomy" id="368603"/>
    <lineage>
        <taxon>Bacteria</taxon>
        <taxon>Pseudomonadati</taxon>
        <taxon>Pseudomonadota</taxon>
        <taxon>Gammaproteobacteria</taxon>
        <taxon>Enterobacterales</taxon>
        <taxon>Morganellaceae</taxon>
        <taxon>Morganella</taxon>
    </lineage>
</organism>
<dbReference type="PANTHER" id="PTHR30469:SF33">
    <property type="entry name" value="SLR1207 PROTEIN"/>
    <property type="match status" value="1"/>
</dbReference>
<dbReference type="InterPro" id="IPR058627">
    <property type="entry name" value="MdtA-like_C"/>
</dbReference>
<dbReference type="GO" id="GO:0015562">
    <property type="term" value="F:efflux transmembrane transporter activity"/>
    <property type="evidence" value="ECO:0007669"/>
    <property type="project" value="TreeGrafter"/>
</dbReference>
<dbReference type="InterPro" id="IPR006143">
    <property type="entry name" value="RND_pump_MFP"/>
</dbReference>
<evidence type="ECO:0000256" key="2">
    <source>
        <dbReference type="ARBA" id="ARBA00009477"/>
    </source>
</evidence>
<dbReference type="Pfam" id="PF25944">
    <property type="entry name" value="Beta-barrel_RND"/>
    <property type="match status" value="1"/>
</dbReference>
<dbReference type="EMBL" id="LZEX01000012">
    <property type="protein sequence ID" value="OBU07240.1"/>
    <property type="molecule type" value="Genomic_DNA"/>
</dbReference>
<comment type="similarity">
    <text evidence="2">Belongs to the membrane fusion protein (MFP) (TC 8.A.1) family.</text>
</comment>
<reference evidence="10 11" key="1">
    <citation type="submission" date="2016-06" db="EMBL/GenBank/DDBJ databases">
        <authorList>
            <person name="Kjaerup R.B."/>
            <person name="Dalgaard T.S."/>
            <person name="Juul-Madsen H.R."/>
        </authorList>
    </citation>
    <scope>NUCLEOTIDE SEQUENCE [LARGE SCALE GENOMIC DNA]</scope>
    <source>
        <strain evidence="10 11">GCSL-Mp3</strain>
    </source>
</reference>
<evidence type="ECO:0000256" key="5">
    <source>
        <dbReference type="SAM" id="Coils"/>
    </source>
</evidence>
<dbReference type="Gene3D" id="2.40.30.170">
    <property type="match status" value="1"/>
</dbReference>
<dbReference type="Pfam" id="PF25967">
    <property type="entry name" value="RND-MFP_C"/>
    <property type="match status" value="1"/>
</dbReference>
<gene>
    <name evidence="10" type="ORF">AYY17_04240</name>
</gene>
<keyword evidence="6" id="KW-0812">Transmembrane</keyword>
<dbReference type="Gene3D" id="2.40.50.100">
    <property type="match status" value="1"/>
</dbReference>
<dbReference type="RefSeq" id="WP_067423189.1">
    <property type="nucleotide sequence ID" value="NZ_LZEX01000012.1"/>
</dbReference>
<feature type="domain" description="Multidrug resistance protein MdtA-like barrel-sandwich hybrid" evidence="7">
    <location>
        <begin position="61"/>
        <end position="215"/>
    </location>
</feature>
<evidence type="ECO:0000256" key="3">
    <source>
        <dbReference type="ARBA" id="ARBA00022448"/>
    </source>
</evidence>
<dbReference type="AlphaFoldDB" id="A0A1B8HDU0"/>
<dbReference type="GO" id="GO:1990961">
    <property type="term" value="P:xenobiotic detoxification by transmembrane export across the plasma membrane"/>
    <property type="evidence" value="ECO:0007669"/>
    <property type="project" value="InterPro"/>
</dbReference>
<dbReference type="Gene3D" id="6.10.140.1990">
    <property type="match status" value="1"/>
</dbReference>
<feature type="coiled-coil region" evidence="5">
    <location>
        <begin position="94"/>
        <end position="128"/>
    </location>
</feature>
<evidence type="ECO:0000313" key="11">
    <source>
        <dbReference type="Proteomes" id="UP000092247"/>
    </source>
</evidence>
<comment type="caution">
    <text evidence="10">The sequence shown here is derived from an EMBL/GenBank/DDBJ whole genome shotgun (WGS) entry which is preliminary data.</text>
</comment>
<dbReference type="GO" id="GO:0019898">
    <property type="term" value="C:extrinsic component of membrane"/>
    <property type="evidence" value="ECO:0007669"/>
    <property type="project" value="InterPro"/>
</dbReference>
<name>A0A1B8HDU0_9GAMM</name>
<feature type="domain" description="Multidrug resistance protein MdtA-like C-terminal permuted SH3" evidence="9">
    <location>
        <begin position="318"/>
        <end position="375"/>
    </location>
</feature>
<dbReference type="GO" id="GO:0030313">
    <property type="term" value="C:cell envelope"/>
    <property type="evidence" value="ECO:0007669"/>
    <property type="project" value="UniProtKB-SubCell"/>
</dbReference>
<evidence type="ECO:0000256" key="1">
    <source>
        <dbReference type="ARBA" id="ARBA00004236"/>
    </source>
</evidence>
<keyword evidence="4 5" id="KW-0175">Coiled coil</keyword>
<keyword evidence="6" id="KW-1133">Transmembrane helix</keyword>
<dbReference type="Proteomes" id="UP000092247">
    <property type="component" value="Unassembled WGS sequence"/>
</dbReference>
<dbReference type="GO" id="GO:1990195">
    <property type="term" value="C:macrolide transmembrane transporter complex"/>
    <property type="evidence" value="ECO:0007669"/>
    <property type="project" value="InterPro"/>
</dbReference>
<dbReference type="Pfam" id="PF25917">
    <property type="entry name" value="BSH_RND"/>
    <property type="match status" value="1"/>
</dbReference>
<dbReference type="InterPro" id="IPR058625">
    <property type="entry name" value="MdtA-like_BSH"/>
</dbReference>
<evidence type="ECO:0000313" key="10">
    <source>
        <dbReference type="EMBL" id="OBU07240.1"/>
    </source>
</evidence>
<accession>A0A1B8HDU0</accession>
<dbReference type="InterPro" id="IPR058626">
    <property type="entry name" value="MdtA-like_b-barrel"/>
</dbReference>
<evidence type="ECO:0000259" key="9">
    <source>
        <dbReference type="Pfam" id="PF25967"/>
    </source>
</evidence>